<dbReference type="InterPro" id="IPR036388">
    <property type="entry name" value="WH-like_DNA-bd_sf"/>
</dbReference>
<keyword evidence="4 6" id="KW-0238">DNA-binding</keyword>
<dbReference type="InterPro" id="IPR001789">
    <property type="entry name" value="Sig_transdc_resp-reg_receiver"/>
</dbReference>
<keyword evidence="6" id="KW-0805">Transcription regulation</keyword>
<feature type="region of interest" description="Disordered" evidence="8">
    <location>
        <begin position="298"/>
        <end position="317"/>
    </location>
</feature>
<dbReference type="Gene3D" id="3.40.50.2300">
    <property type="match status" value="1"/>
</dbReference>
<sequence>MDPNQAGGGGSNNSSDFVRKLYNNFASFVRQLNKYDFHKVRHNNEENGQSPYGPGAWEFKHPDFKMNNKDALDNIRRKAPAPRKPNQASNEEFAPSQQMDMVSGQLMATQAQLHQLEGRYNELSIHHSMLLQEVIGLQKTVVNHEHVMQQIMTFLHGVDATQRRNSKLIFGNATSESQNGGIETTQATDDDNPASPLQHASKLLSETNADAMLNPRNLEHMNEITMRMNGTLTTPPPDFAARAAVRPTSRGPPSATSTGSMRLENLDNLVYPVGSSNGIDPMYSEHINNIPYAAPPKAVDPAEPKFQEGRKKSTIPDPGWIRPPQILLVEDDPTCRRIGSKFLYAFHCSIDSALDGLEAVNKMNNGSKYDLVLMDIIMPNLDGVSACHLIRQFDTTPIVAMTSNIRSDDISMYFQHGMNDVLPKPFTKEGLLHMLEKHLVHLKKPSAQGDGTMVAPQPVQIARQPFLKEEDSPAKSPQAVSNWNSPNQMPGVSPVGTTVPDDFAQAMRGQPVQHPSAYGVSALQSNMGYSSSPHMQMPQQAQLPPAHRRQVSEISGGDDLNNPAKRQQMYPPQMQQPMGSMQPRPR</sequence>
<evidence type="ECO:0000256" key="8">
    <source>
        <dbReference type="SAM" id="MobiDB-lite"/>
    </source>
</evidence>
<dbReference type="SMART" id="SM00415">
    <property type="entry name" value="HSF"/>
    <property type="match status" value="1"/>
</dbReference>
<gene>
    <name evidence="10" type="ORF">PTRG_01827</name>
</gene>
<feature type="compositionally biased region" description="Basic and acidic residues" evidence="8">
    <location>
        <begin position="300"/>
        <end position="311"/>
    </location>
</feature>
<dbReference type="EMBL" id="DS231615">
    <property type="protein sequence ID" value="EDU41265.1"/>
    <property type="molecule type" value="Genomic_DNA"/>
</dbReference>
<dbReference type="PROSITE" id="PS50110">
    <property type="entry name" value="RESPONSE_REGULATORY"/>
    <property type="match status" value="1"/>
</dbReference>
<evidence type="ECO:0000256" key="7">
    <source>
        <dbReference type="PROSITE-ProRule" id="PRU00169"/>
    </source>
</evidence>
<protein>
    <recommendedName>
        <fullName evidence="6">Transcription factor</fullName>
    </recommendedName>
</protein>
<dbReference type="Pfam" id="PF00447">
    <property type="entry name" value="HSF_DNA-bind"/>
    <property type="match status" value="1"/>
</dbReference>
<dbReference type="InParanoid" id="B2VSS1"/>
<feature type="region of interest" description="Disordered" evidence="8">
    <location>
        <begin position="524"/>
        <end position="586"/>
    </location>
</feature>
<accession>B2VSS1</accession>
<feature type="modified residue" description="4-aspartylphosphate" evidence="7">
    <location>
        <position position="375"/>
    </location>
</feature>
<dbReference type="Pfam" id="PF00072">
    <property type="entry name" value="Response_reg"/>
    <property type="match status" value="1"/>
</dbReference>
<dbReference type="HOGENOM" id="CLU_008776_2_1_1"/>
<dbReference type="GO" id="GO:0006357">
    <property type="term" value="P:regulation of transcription by RNA polymerase II"/>
    <property type="evidence" value="ECO:0007669"/>
    <property type="project" value="UniProtKB-UniRule"/>
</dbReference>
<keyword evidence="6" id="KW-0804">Transcription</keyword>
<dbReference type="SMART" id="SM00448">
    <property type="entry name" value="REC"/>
    <property type="match status" value="1"/>
</dbReference>
<evidence type="ECO:0000256" key="2">
    <source>
        <dbReference type="ARBA" id="ARBA00022553"/>
    </source>
</evidence>
<organism evidence="10 11">
    <name type="scientific">Pyrenophora tritici-repentis (strain Pt-1C-BFP)</name>
    <name type="common">Wheat tan spot fungus</name>
    <name type="synonym">Drechslera tritici-repentis</name>
    <dbReference type="NCBI Taxonomy" id="426418"/>
    <lineage>
        <taxon>Eukaryota</taxon>
        <taxon>Fungi</taxon>
        <taxon>Dikarya</taxon>
        <taxon>Ascomycota</taxon>
        <taxon>Pezizomycotina</taxon>
        <taxon>Dothideomycetes</taxon>
        <taxon>Pleosporomycetidae</taxon>
        <taxon>Pleosporales</taxon>
        <taxon>Pleosporineae</taxon>
        <taxon>Pleosporaceae</taxon>
        <taxon>Pyrenophora</taxon>
    </lineage>
</organism>
<feature type="compositionally biased region" description="Polar residues" evidence="8">
    <location>
        <begin position="172"/>
        <end position="187"/>
    </location>
</feature>
<feature type="compositionally biased region" description="Low complexity" evidence="8">
    <location>
        <begin position="533"/>
        <end position="545"/>
    </location>
</feature>
<dbReference type="OrthoDB" id="424572at2759"/>
<evidence type="ECO:0000313" key="11">
    <source>
        <dbReference type="Proteomes" id="UP000001471"/>
    </source>
</evidence>
<dbReference type="PANTHER" id="PTHR45339">
    <property type="entry name" value="HYBRID SIGNAL TRANSDUCTION HISTIDINE KINASE J"/>
    <property type="match status" value="1"/>
</dbReference>
<dbReference type="GO" id="GO:0043565">
    <property type="term" value="F:sequence-specific DNA binding"/>
    <property type="evidence" value="ECO:0007669"/>
    <property type="project" value="InterPro"/>
</dbReference>
<dbReference type="InterPro" id="IPR011006">
    <property type="entry name" value="CheY-like_superfamily"/>
</dbReference>
<evidence type="ECO:0000259" key="9">
    <source>
        <dbReference type="PROSITE" id="PS50110"/>
    </source>
</evidence>
<feature type="domain" description="Response regulatory" evidence="9">
    <location>
        <begin position="325"/>
        <end position="439"/>
    </location>
</feature>
<evidence type="ECO:0000256" key="5">
    <source>
        <dbReference type="ARBA" id="ARBA00023242"/>
    </source>
</evidence>
<dbReference type="SUPFAM" id="SSF52172">
    <property type="entry name" value="CheY-like"/>
    <property type="match status" value="1"/>
</dbReference>
<proteinExistence type="predicted"/>
<dbReference type="GO" id="GO:0003700">
    <property type="term" value="F:DNA-binding transcription factor activity"/>
    <property type="evidence" value="ECO:0007669"/>
    <property type="project" value="UniProtKB-UniRule"/>
</dbReference>
<dbReference type="InterPro" id="IPR036390">
    <property type="entry name" value="WH_DNA-bd_sf"/>
</dbReference>
<dbReference type="Proteomes" id="UP000001471">
    <property type="component" value="Unassembled WGS sequence"/>
</dbReference>
<evidence type="ECO:0000256" key="6">
    <source>
        <dbReference type="PIRNR" id="PIRNR002595"/>
    </source>
</evidence>
<dbReference type="PANTHER" id="PTHR45339:SF1">
    <property type="entry name" value="HYBRID SIGNAL TRANSDUCTION HISTIDINE KINASE J"/>
    <property type="match status" value="1"/>
</dbReference>
<keyword evidence="3" id="KW-0902">Two-component regulatory system</keyword>
<dbReference type="GO" id="GO:0000156">
    <property type="term" value="F:phosphorelay response regulator activity"/>
    <property type="evidence" value="ECO:0007669"/>
    <property type="project" value="InterPro"/>
</dbReference>
<comment type="subcellular location">
    <subcellularLocation>
        <location evidence="1 6">Nucleus</location>
    </subcellularLocation>
</comment>
<feature type="compositionally biased region" description="Low complexity" evidence="8">
    <location>
        <begin position="566"/>
        <end position="586"/>
    </location>
</feature>
<dbReference type="AlphaFoldDB" id="B2VSS1"/>
<keyword evidence="5 6" id="KW-0539">Nucleus</keyword>
<reference evidence="11" key="1">
    <citation type="journal article" date="2013" name="G3 (Bethesda)">
        <title>Comparative genomics of a plant-pathogenic fungus, Pyrenophora tritici-repentis, reveals transduplication and the impact of repeat elements on pathogenicity and population divergence.</title>
        <authorList>
            <person name="Manning V.A."/>
            <person name="Pandelova I."/>
            <person name="Dhillon B."/>
            <person name="Wilhelm L.J."/>
            <person name="Goodwin S.B."/>
            <person name="Berlin A.M."/>
            <person name="Figueroa M."/>
            <person name="Freitag M."/>
            <person name="Hane J.K."/>
            <person name="Henrissat B."/>
            <person name="Holman W.H."/>
            <person name="Kodira C.D."/>
            <person name="Martin J."/>
            <person name="Oliver R.P."/>
            <person name="Robbertse B."/>
            <person name="Schackwitz W."/>
            <person name="Schwartz D.C."/>
            <person name="Spatafora J.W."/>
            <person name="Turgeon B.G."/>
            <person name="Yandava C."/>
            <person name="Young S."/>
            <person name="Zhou S."/>
            <person name="Zeng Q."/>
            <person name="Grigoriev I.V."/>
            <person name="Ma L.-J."/>
            <person name="Ciuffetti L.M."/>
        </authorList>
    </citation>
    <scope>NUCLEOTIDE SEQUENCE [LARGE SCALE GENOMIC DNA]</scope>
    <source>
        <strain evidence="11">Pt-1C-BFP</strain>
    </source>
</reference>
<evidence type="ECO:0000256" key="3">
    <source>
        <dbReference type="ARBA" id="ARBA00023012"/>
    </source>
</evidence>
<dbReference type="STRING" id="426418.B2VSS1"/>
<dbReference type="FunFam" id="3.40.50.2300:FF:000212">
    <property type="entry name" value="Stress response regulator/HFS transcription factor"/>
    <property type="match status" value="1"/>
</dbReference>
<evidence type="ECO:0000256" key="1">
    <source>
        <dbReference type="ARBA" id="ARBA00004123"/>
    </source>
</evidence>
<dbReference type="Gene3D" id="1.10.10.10">
    <property type="entry name" value="Winged helix-like DNA-binding domain superfamily/Winged helix DNA-binding domain"/>
    <property type="match status" value="1"/>
</dbReference>
<dbReference type="SUPFAM" id="SSF46785">
    <property type="entry name" value="Winged helix' DNA-binding domain"/>
    <property type="match status" value="1"/>
</dbReference>
<feature type="compositionally biased region" description="Polar residues" evidence="8">
    <location>
        <begin position="478"/>
        <end position="490"/>
    </location>
</feature>
<feature type="region of interest" description="Disordered" evidence="8">
    <location>
        <begin position="171"/>
        <end position="196"/>
    </location>
</feature>
<dbReference type="CDD" id="cd17546">
    <property type="entry name" value="REC_hyHK_CKI1_RcsC-like"/>
    <property type="match status" value="1"/>
</dbReference>
<feature type="region of interest" description="Disordered" evidence="8">
    <location>
        <begin position="468"/>
        <end position="502"/>
    </location>
</feature>
<dbReference type="InterPro" id="IPR000232">
    <property type="entry name" value="HSF_DNA-bd"/>
</dbReference>
<evidence type="ECO:0000256" key="4">
    <source>
        <dbReference type="ARBA" id="ARBA00023125"/>
    </source>
</evidence>
<dbReference type="eggNOG" id="KOG0519">
    <property type="taxonomic scope" value="Eukaryota"/>
</dbReference>
<dbReference type="eggNOG" id="KOG0627">
    <property type="taxonomic scope" value="Eukaryota"/>
</dbReference>
<dbReference type="GO" id="GO:0005634">
    <property type="term" value="C:nucleus"/>
    <property type="evidence" value="ECO:0007669"/>
    <property type="project" value="UniProtKB-SubCell"/>
</dbReference>
<keyword evidence="2 7" id="KW-0597">Phosphoprotein</keyword>
<dbReference type="PIRSF" id="PIRSF002595">
    <property type="entry name" value="RR_SKN7"/>
    <property type="match status" value="1"/>
</dbReference>
<dbReference type="OMA" id="TNVDPGW"/>
<dbReference type="FunCoup" id="B2VSS1">
    <property type="interactions" value="673"/>
</dbReference>
<evidence type="ECO:0000313" key="10">
    <source>
        <dbReference type="EMBL" id="EDU41265.1"/>
    </source>
</evidence>
<name>B2VSS1_PYRTR</name>
<dbReference type="InterPro" id="IPR014402">
    <property type="entry name" value="Sig_transdc_resp-reg_Skn7"/>
</dbReference>